<dbReference type="Proteomes" id="UP000000939">
    <property type="component" value="Chromosome"/>
</dbReference>
<evidence type="ECO:0000256" key="2">
    <source>
        <dbReference type="SAM" id="SignalP"/>
    </source>
</evidence>
<dbReference type="KEGG" id="ant:Arnit_1948"/>
<dbReference type="PROSITE" id="PS50005">
    <property type="entry name" value="TPR"/>
    <property type="match status" value="1"/>
</dbReference>
<dbReference type="Gene3D" id="1.25.40.10">
    <property type="entry name" value="Tetratricopeptide repeat domain"/>
    <property type="match status" value="1"/>
</dbReference>
<evidence type="ECO:0000313" key="4">
    <source>
        <dbReference type="Proteomes" id="UP000000939"/>
    </source>
</evidence>
<keyword evidence="1" id="KW-0802">TPR repeat</keyword>
<name>D5V218_ARCNC</name>
<feature type="chain" id="PRO_5003077945" evidence="2">
    <location>
        <begin position="19"/>
        <end position="438"/>
    </location>
</feature>
<feature type="signal peptide" evidence="2">
    <location>
        <begin position="1"/>
        <end position="18"/>
    </location>
</feature>
<sequence precursor="true">MIKKILLVTTFTLSIVFASESLTSYEQAVKLFNEKSYEKAYKIFLSLSKNDLENQNLNFYLGRCEYEQGKYDIAISYYERILFAQPNNLRAQIEIAQSNLMLKNYTQAIKDFNVVLVNADTPADVKKSIEERLAYIKKTMQKHFISGALVFDLSYDSNVNNSATAGEYSVFVPQLGTDFKLSNNAKEESDYYYDAIAVINHVYKYNENFSLNNSLVAYTQDYHTKKDSNIDVISFTSTPTFYEGANKYGTGLGIDYVRYNDKDYLKNYNLIFSNSHIFAQTTLNNITFKLSKKLYDQEEDKQKSAYVFDLTNSLKYKTENFGLFTLDTAYSKEIEIYEQRTDVSKESFEVGLENSLALPYKFNLNTNINSKKVIYRDTDVNFLSRRVDKINSVSLGISRPLRKNLIFALKGTATNNMSNQAPFDYKKQVIKSSLIYTF</sequence>
<proteinExistence type="predicted"/>
<accession>D5V218</accession>
<dbReference type="AlphaFoldDB" id="D5V218"/>
<dbReference type="InterPro" id="IPR019734">
    <property type="entry name" value="TPR_rpt"/>
</dbReference>
<dbReference type="EMBL" id="CP001999">
    <property type="protein sequence ID" value="ADG93602.1"/>
    <property type="molecule type" value="Genomic_DNA"/>
</dbReference>
<dbReference type="eggNOG" id="COG0457">
    <property type="taxonomic scope" value="Bacteria"/>
</dbReference>
<dbReference type="InterPro" id="IPR011990">
    <property type="entry name" value="TPR-like_helical_dom_sf"/>
</dbReference>
<dbReference type="Pfam" id="PF13432">
    <property type="entry name" value="TPR_16"/>
    <property type="match status" value="1"/>
</dbReference>
<gene>
    <name evidence="3" type="ordered locus">Arnit_1948</name>
</gene>
<evidence type="ECO:0000313" key="3">
    <source>
        <dbReference type="EMBL" id="ADG93602.1"/>
    </source>
</evidence>
<dbReference type="HOGENOM" id="CLU_049566_0_0_7"/>
<feature type="repeat" description="TPR" evidence="1">
    <location>
        <begin position="55"/>
        <end position="88"/>
    </location>
</feature>
<dbReference type="RefSeq" id="WP_013135747.1">
    <property type="nucleotide sequence ID" value="NC_014166.1"/>
</dbReference>
<reference evidence="3 4" key="1">
    <citation type="journal article" date="2010" name="Stand. Genomic Sci.">
        <title>Complete genome sequence of Arcobacter nitrofigilis type strain (CI).</title>
        <authorList>
            <person name="Pati A."/>
            <person name="Gronow S."/>
            <person name="Lapidus A."/>
            <person name="Copeland A."/>
            <person name="Glavina Del Rio T."/>
            <person name="Nolan M."/>
            <person name="Lucas S."/>
            <person name="Tice H."/>
            <person name="Cheng J.F."/>
            <person name="Han C."/>
            <person name="Chertkov O."/>
            <person name="Bruce D."/>
            <person name="Tapia R."/>
            <person name="Goodwin L."/>
            <person name="Pitluck S."/>
            <person name="Liolios K."/>
            <person name="Ivanova N."/>
            <person name="Mavromatis K."/>
            <person name="Chen A."/>
            <person name="Palaniappan K."/>
            <person name="Land M."/>
            <person name="Hauser L."/>
            <person name="Chang Y.J."/>
            <person name="Jeffries C.D."/>
            <person name="Detter J.C."/>
            <person name="Rohde M."/>
            <person name="Goker M."/>
            <person name="Bristow J."/>
            <person name="Eisen J.A."/>
            <person name="Markowitz V."/>
            <person name="Hugenholtz P."/>
            <person name="Klenk H.P."/>
            <person name="Kyrpides N.C."/>
        </authorList>
    </citation>
    <scope>NUCLEOTIDE SEQUENCE [LARGE SCALE GENOMIC DNA]</scope>
    <source>
        <strain evidence="4">ATCC 33309 / DSM 7299 / CCUG 15893 / LMG 7604 / NCTC 12251 / CI</strain>
    </source>
</reference>
<dbReference type="OrthoDB" id="5343316at2"/>
<organism evidence="3 4">
    <name type="scientific">Arcobacter nitrofigilis (strain ATCC 33309 / DSM 7299 / CCUG 15893 / LMG 7604 / NCTC 12251 / CI)</name>
    <name type="common">Campylobacter nitrofigilis</name>
    <dbReference type="NCBI Taxonomy" id="572480"/>
    <lineage>
        <taxon>Bacteria</taxon>
        <taxon>Pseudomonadati</taxon>
        <taxon>Campylobacterota</taxon>
        <taxon>Epsilonproteobacteria</taxon>
        <taxon>Campylobacterales</taxon>
        <taxon>Arcobacteraceae</taxon>
        <taxon>Arcobacter</taxon>
    </lineage>
</organism>
<evidence type="ECO:0000256" key="1">
    <source>
        <dbReference type="PROSITE-ProRule" id="PRU00339"/>
    </source>
</evidence>
<keyword evidence="4" id="KW-1185">Reference proteome</keyword>
<dbReference type="SUPFAM" id="SSF48452">
    <property type="entry name" value="TPR-like"/>
    <property type="match status" value="1"/>
</dbReference>
<protein>
    <submittedName>
        <fullName evidence="3">Tetratricopeptide TPR_2 repeat protein</fullName>
    </submittedName>
</protein>
<keyword evidence="2" id="KW-0732">Signal</keyword>
<dbReference type="STRING" id="572480.Arnit_1948"/>